<name>A0A5E4U0Z3_9BURK</name>
<evidence type="ECO:0000313" key="4">
    <source>
        <dbReference type="Proteomes" id="UP000406256"/>
    </source>
</evidence>
<feature type="domain" description="7(1) septoil knot" evidence="2">
    <location>
        <begin position="35"/>
        <end position="108"/>
    </location>
</feature>
<evidence type="ECO:0000259" key="2">
    <source>
        <dbReference type="Pfam" id="PF19647"/>
    </source>
</evidence>
<gene>
    <name evidence="3" type="ORF">PAN31108_01703</name>
</gene>
<keyword evidence="1" id="KW-0732">Signal</keyword>
<proteinExistence type="predicted"/>
<feature type="signal peptide" evidence="1">
    <location>
        <begin position="1"/>
        <end position="23"/>
    </location>
</feature>
<dbReference type="Pfam" id="PF19647">
    <property type="entry name" value="Septknot"/>
    <property type="match status" value="1"/>
</dbReference>
<evidence type="ECO:0000313" key="3">
    <source>
        <dbReference type="EMBL" id="VVD92698.1"/>
    </source>
</evidence>
<organism evidence="3 4">
    <name type="scientific">Pandoraea anhela</name>
    <dbReference type="NCBI Taxonomy" id="2508295"/>
    <lineage>
        <taxon>Bacteria</taxon>
        <taxon>Pseudomonadati</taxon>
        <taxon>Pseudomonadota</taxon>
        <taxon>Betaproteobacteria</taxon>
        <taxon>Burkholderiales</taxon>
        <taxon>Burkholderiaceae</taxon>
        <taxon>Pandoraea</taxon>
    </lineage>
</organism>
<dbReference type="Proteomes" id="UP000406256">
    <property type="component" value="Unassembled WGS sequence"/>
</dbReference>
<accession>A0A5E4U0Z3</accession>
<protein>
    <recommendedName>
        <fullName evidence="2">7(1) septoil knot domain-containing protein</fullName>
    </recommendedName>
</protein>
<dbReference type="RefSeq" id="WP_246183840.1">
    <property type="nucleotide sequence ID" value="NZ_CABPSB010000004.1"/>
</dbReference>
<dbReference type="EMBL" id="CABPSB010000004">
    <property type="protein sequence ID" value="VVD92698.1"/>
    <property type="molecule type" value="Genomic_DNA"/>
</dbReference>
<dbReference type="InterPro" id="IPR046148">
    <property type="entry name" value="Septknot"/>
</dbReference>
<evidence type="ECO:0000256" key="1">
    <source>
        <dbReference type="SAM" id="SignalP"/>
    </source>
</evidence>
<keyword evidence="4" id="KW-1185">Reference proteome</keyword>
<feature type="chain" id="PRO_5022915609" description="7(1) septoil knot domain-containing protein" evidence="1">
    <location>
        <begin position="24"/>
        <end position="110"/>
    </location>
</feature>
<reference evidence="3 4" key="1">
    <citation type="submission" date="2019-08" db="EMBL/GenBank/DDBJ databases">
        <authorList>
            <person name="Peeters C."/>
        </authorList>
    </citation>
    <scope>NUCLEOTIDE SEQUENCE [LARGE SCALE GENOMIC DNA]</scope>
    <source>
        <strain evidence="3 4">LMG 31108</strain>
    </source>
</reference>
<sequence>MIRTIIAKSLLPALICTPLLAHAAEIDKRSCSLKGIPLHGKVKIVKNFADFKIEVVPSFPDLKVEKVSSFADRCGQWQIVDSFPDFTVEIVNSFGDFRVTWVNSFPGVGN</sequence>
<dbReference type="AlphaFoldDB" id="A0A5E4U0Z3"/>